<dbReference type="STRING" id="1712654.A7C91_01725"/>
<name>A0A172WF48_9EURY</name>
<organism evidence="1 2">
    <name type="scientific">Thermococcus piezophilus</name>
    <dbReference type="NCBI Taxonomy" id="1712654"/>
    <lineage>
        <taxon>Archaea</taxon>
        <taxon>Methanobacteriati</taxon>
        <taxon>Methanobacteriota</taxon>
        <taxon>Thermococci</taxon>
        <taxon>Thermococcales</taxon>
        <taxon>Thermococcaceae</taxon>
        <taxon>Thermococcus</taxon>
    </lineage>
</organism>
<dbReference type="EMBL" id="CP015520">
    <property type="protein sequence ID" value="ANF22047.1"/>
    <property type="molecule type" value="Genomic_DNA"/>
</dbReference>
<evidence type="ECO:0000313" key="1">
    <source>
        <dbReference type="EMBL" id="ANF22047.1"/>
    </source>
</evidence>
<sequence length="135" mass="15269">MRKIRENLYIAKVHVKNADKLIPKLGGDFQIVYTECWEAAAFAALLAIRSFERGKNHARTPSGELLLRLAGTLQIKDAIAQHGVRNGENYLIVFGNRSRMEAIIRELGLKELPMDDCDKEKVKTFFEKAALVEVL</sequence>
<evidence type="ECO:0000313" key="2">
    <source>
        <dbReference type="Proteomes" id="UP000076969"/>
    </source>
</evidence>
<dbReference type="RefSeq" id="WP_068664358.1">
    <property type="nucleotide sequence ID" value="NZ_CP015520.1"/>
</dbReference>
<dbReference type="InterPro" id="IPR036504">
    <property type="entry name" value="CGI121/TPRKB_sf"/>
</dbReference>
<gene>
    <name evidence="1" type="ORF">A7C91_01725</name>
</gene>
<dbReference type="AlphaFoldDB" id="A0A172WF48"/>
<dbReference type="Gene3D" id="3.30.2380.10">
    <property type="entry name" value="CGI121/TPRKB"/>
    <property type="match status" value="1"/>
</dbReference>
<proteinExistence type="predicted"/>
<dbReference type="SUPFAM" id="SSF143870">
    <property type="entry name" value="PF0523-like"/>
    <property type="match status" value="1"/>
</dbReference>
<dbReference type="KEGG" id="tpie:A7C91_01725"/>
<dbReference type="Proteomes" id="UP000076969">
    <property type="component" value="Chromosome"/>
</dbReference>
<dbReference type="GeneID" id="28494873"/>
<dbReference type="OrthoDB" id="85996at2157"/>
<accession>A0A172WF48</accession>
<protein>
    <recommendedName>
        <fullName evidence="3">KEOPS complex subunit Cgi121</fullName>
    </recommendedName>
</protein>
<dbReference type="NCBIfam" id="NF011465">
    <property type="entry name" value="PRK14886.1-1"/>
    <property type="match status" value="1"/>
</dbReference>
<keyword evidence="2" id="KW-1185">Reference proteome</keyword>
<evidence type="ECO:0008006" key="3">
    <source>
        <dbReference type="Google" id="ProtNLM"/>
    </source>
</evidence>
<reference evidence="2" key="1">
    <citation type="journal article" date="2016" name="Syst. Appl. Microbiol.">
        <title>Thermococcus piezophilus sp. nov., a novel hyperthermophilic and piezophilic archaeon with a broad pressure range for growth, isolated from a deepest hydrothermal vent at the Mid-Cayman Rise.</title>
        <authorList>
            <person name="Dalmasso C."/>
            <person name="Oger P."/>
            <person name="Selva G."/>
            <person name="Courtine D."/>
            <person name="L'Haridon S."/>
            <person name="Garlaschelli A."/>
            <person name="Roussel E."/>
            <person name="Miyazaki J."/>
            <person name="Reveillaud J."/>
            <person name="Jebbar M."/>
            <person name="Takai K."/>
            <person name="Maignien L."/>
            <person name="Alain K."/>
        </authorList>
    </citation>
    <scope>NUCLEOTIDE SEQUENCE [LARGE SCALE GENOMIC DNA]</scope>
    <source>
        <strain evidence="2">CDGS</strain>
    </source>
</reference>